<protein>
    <submittedName>
        <fullName evidence="1">Uncharacterized protein</fullName>
    </submittedName>
</protein>
<gene>
    <name evidence="1" type="ORF">AOQ84DRAFT_426848</name>
</gene>
<dbReference type="Proteomes" id="UP000250140">
    <property type="component" value="Unassembled WGS sequence"/>
</dbReference>
<name>A0A8E2F556_9PEZI</name>
<dbReference type="InterPro" id="IPR011990">
    <property type="entry name" value="TPR-like_helical_dom_sf"/>
</dbReference>
<reference evidence="1 2" key="1">
    <citation type="journal article" date="2016" name="Nat. Commun.">
        <title>Ectomycorrhizal ecology is imprinted in the genome of the dominant symbiotic fungus Cenococcum geophilum.</title>
        <authorList>
            <consortium name="DOE Joint Genome Institute"/>
            <person name="Peter M."/>
            <person name="Kohler A."/>
            <person name="Ohm R.A."/>
            <person name="Kuo A."/>
            <person name="Krutzmann J."/>
            <person name="Morin E."/>
            <person name="Arend M."/>
            <person name="Barry K.W."/>
            <person name="Binder M."/>
            <person name="Choi C."/>
            <person name="Clum A."/>
            <person name="Copeland A."/>
            <person name="Grisel N."/>
            <person name="Haridas S."/>
            <person name="Kipfer T."/>
            <person name="LaButti K."/>
            <person name="Lindquist E."/>
            <person name="Lipzen A."/>
            <person name="Maire R."/>
            <person name="Meier B."/>
            <person name="Mihaltcheva S."/>
            <person name="Molinier V."/>
            <person name="Murat C."/>
            <person name="Poggeler S."/>
            <person name="Quandt C.A."/>
            <person name="Sperisen C."/>
            <person name="Tritt A."/>
            <person name="Tisserant E."/>
            <person name="Crous P.W."/>
            <person name="Henrissat B."/>
            <person name="Nehls U."/>
            <person name="Egli S."/>
            <person name="Spatafora J.W."/>
            <person name="Grigoriev I.V."/>
            <person name="Martin F.M."/>
        </authorList>
    </citation>
    <scope>NUCLEOTIDE SEQUENCE [LARGE SCALE GENOMIC DNA]</scope>
    <source>
        <strain evidence="1 2">CBS 207.34</strain>
    </source>
</reference>
<sequence length="73" mass="8493">MQILEIGKKLLCLNHRLTLLSRMSFASIYVGPRECREAERLETYVMEAREKMLCVTRPDTLVSMTNLASNWKC</sequence>
<dbReference type="Gene3D" id="1.25.40.10">
    <property type="entry name" value="Tetratricopeptide repeat domain"/>
    <property type="match status" value="1"/>
</dbReference>
<dbReference type="EMBL" id="KV749229">
    <property type="protein sequence ID" value="OCL10530.1"/>
    <property type="molecule type" value="Genomic_DNA"/>
</dbReference>
<dbReference type="OrthoDB" id="5986190at2759"/>
<evidence type="ECO:0000313" key="1">
    <source>
        <dbReference type="EMBL" id="OCL10530.1"/>
    </source>
</evidence>
<organism evidence="1 2">
    <name type="scientific">Glonium stellatum</name>
    <dbReference type="NCBI Taxonomy" id="574774"/>
    <lineage>
        <taxon>Eukaryota</taxon>
        <taxon>Fungi</taxon>
        <taxon>Dikarya</taxon>
        <taxon>Ascomycota</taxon>
        <taxon>Pezizomycotina</taxon>
        <taxon>Dothideomycetes</taxon>
        <taxon>Pleosporomycetidae</taxon>
        <taxon>Gloniales</taxon>
        <taxon>Gloniaceae</taxon>
        <taxon>Glonium</taxon>
    </lineage>
</organism>
<accession>A0A8E2F556</accession>
<evidence type="ECO:0000313" key="2">
    <source>
        <dbReference type="Proteomes" id="UP000250140"/>
    </source>
</evidence>
<keyword evidence="2" id="KW-1185">Reference proteome</keyword>
<dbReference type="AlphaFoldDB" id="A0A8E2F556"/>
<proteinExistence type="predicted"/>